<accession>A0AAN6A817</accession>
<evidence type="ECO:0000313" key="3">
    <source>
        <dbReference type="Proteomes" id="UP000878956"/>
    </source>
</evidence>
<evidence type="ECO:0000313" key="2">
    <source>
        <dbReference type="EMBL" id="HBH1544532.1"/>
    </source>
</evidence>
<dbReference type="AlphaFoldDB" id="A0AAN6A817"/>
<protein>
    <submittedName>
        <fullName evidence="2">DUF4116 domain-containing protein</fullName>
    </submittedName>
</protein>
<reference evidence="2" key="1">
    <citation type="journal article" date="2018" name="Genome Biol.">
        <title>SKESA: strategic k-mer extension for scrupulous assemblies.</title>
        <authorList>
            <person name="Souvorov A."/>
            <person name="Agarwala R."/>
            <person name="Lipman D.J."/>
        </authorList>
    </citation>
    <scope>NUCLEOTIDE SEQUENCE</scope>
    <source>
        <strain evidence="2">HN1000</strain>
    </source>
</reference>
<dbReference type="RefSeq" id="WP_009899300.1">
    <property type="nucleotide sequence ID" value="NZ_FUQT01000003.1"/>
</dbReference>
<evidence type="ECO:0000259" key="1">
    <source>
        <dbReference type="Pfam" id="PF13475"/>
    </source>
</evidence>
<dbReference type="Pfam" id="PF13475">
    <property type="entry name" value="DUF4116"/>
    <property type="match status" value="1"/>
</dbReference>
<organism evidence="2 3">
    <name type="scientific">Clostridioides difficile</name>
    <name type="common">Peptoclostridium difficile</name>
    <dbReference type="NCBI Taxonomy" id="1496"/>
    <lineage>
        <taxon>Bacteria</taxon>
        <taxon>Bacillati</taxon>
        <taxon>Bacillota</taxon>
        <taxon>Clostridia</taxon>
        <taxon>Peptostreptococcales</taxon>
        <taxon>Peptostreptococcaceae</taxon>
        <taxon>Clostridioides</taxon>
    </lineage>
</organism>
<sequence length="251" mass="29824">MTKQENNLIKHQEMDLGIINRNKNHLKYAKVQTYEMCLKAIEKNGLLLKDIRWDEINLTKEQVHKLCIKAVRNNGIALQYVKEQTPEMCKEAVKNREFALMYVKEQTEELCILAVKQDYSALQYVKKQTPEICIKALKKNEFALQYVKWDILSEEQIDEICREALKHDRCLIRYIKDKDIFNIKYLEAQGKASEVIAIKEDGEWLFTVGCQRNITKEEFIYRIYNTDGGFNLEKEINVHRQVYLDFLEQFK</sequence>
<proteinExistence type="predicted"/>
<comment type="caution">
    <text evidence="2">The sequence shown here is derived from an EMBL/GenBank/DDBJ whole genome shotgun (WGS) entry which is preliminary data.</text>
</comment>
<dbReference type="EMBL" id="DAEPXK010000093">
    <property type="protein sequence ID" value="HBH1544532.1"/>
    <property type="molecule type" value="Genomic_DNA"/>
</dbReference>
<name>A0AAN6A817_CLODI</name>
<feature type="domain" description="DUF4116" evidence="1">
    <location>
        <begin position="108"/>
        <end position="148"/>
    </location>
</feature>
<reference evidence="2" key="2">
    <citation type="submission" date="2021-06" db="EMBL/GenBank/DDBJ databases">
        <authorList>
            <consortium name="NCBI Pathogen Detection Project"/>
        </authorList>
    </citation>
    <scope>NUCLEOTIDE SEQUENCE</scope>
    <source>
        <strain evidence="2">HN1000</strain>
    </source>
</reference>
<dbReference type="Proteomes" id="UP000878956">
    <property type="component" value="Unassembled WGS sequence"/>
</dbReference>
<dbReference type="InterPro" id="IPR025197">
    <property type="entry name" value="DUF4116"/>
</dbReference>
<gene>
    <name evidence="2" type="ORF">KRM00_004085</name>
</gene>